<dbReference type="InterPro" id="IPR011042">
    <property type="entry name" value="6-blade_b-propeller_TolB-like"/>
</dbReference>
<name>A0A660S6K1_UNCT6</name>
<dbReference type="Gene3D" id="2.120.10.30">
    <property type="entry name" value="TolB, C-terminal domain"/>
    <property type="match status" value="1"/>
</dbReference>
<dbReference type="Pfam" id="PF07676">
    <property type="entry name" value="PD40"/>
    <property type="match status" value="1"/>
</dbReference>
<comment type="caution">
    <text evidence="1">The sequence shown here is derived from an EMBL/GenBank/DDBJ whole genome shotgun (WGS) entry which is preliminary data.</text>
</comment>
<evidence type="ECO:0000313" key="2">
    <source>
        <dbReference type="Proteomes" id="UP000282321"/>
    </source>
</evidence>
<evidence type="ECO:0008006" key="3">
    <source>
        <dbReference type="Google" id="ProtNLM"/>
    </source>
</evidence>
<dbReference type="AlphaFoldDB" id="A0A660S6K1"/>
<proteinExistence type="predicted"/>
<dbReference type="EMBL" id="QNBC01000172">
    <property type="protein sequence ID" value="RKX64323.1"/>
    <property type="molecule type" value="Genomic_DNA"/>
</dbReference>
<dbReference type="PROSITE" id="PS51257">
    <property type="entry name" value="PROKAR_LIPOPROTEIN"/>
    <property type="match status" value="1"/>
</dbReference>
<accession>A0A660S6K1</accession>
<reference evidence="1 2" key="1">
    <citation type="submission" date="2018-06" db="EMBL/GenBank/DDBJ databases">
        <title>Extensive metabolic versatility and redundancy in microbially diverse, dynamic hydrothermal sediments.</title>
        <authorList>
            <person name="Dombrowski N."/>
            <person name="Teske A."/>
            <person name="Baker B.J."/>
        </authorList>
    </citation>
    <scope>NUCLEOTIDE SEQUENCE [LARGE SCALE GENOMIC DNA]</scope>
    <source>
        <strain evidence="1">B35_G9</strain>
    </source>
</reference>
<sequence>MKRIILFVMLFMMLLVGCRVEYSESNKIMTPAWKDDGSILYVKRYTKYKTTYNTLGEDCEIVADTFYLMKCDSNGENKEELFPIRGKVLSLNSSGEWIVVSTISDTGGMYVMKTDGSGLRLLGAGMYPDLSPDGSKIVYARKGEGIWI</sequence>
<organism evidence="1 2">
    <name type="scientific">candidate division TA06 bacterium</name>
    <dbReference type="NCBI Taxonomy" id="2250710"/>
    <lineage>
        <taxon>Bacteria</taxon>
        <taxon>Bacteria division TA06</taxon>
    </lineage>
</organism>
<gene>
    <name evidence="1" type="ORF">DRP44_08500</name>
</gene>
<dbReference type="InterPro" id="IPR011659">
    <property type="entry name" value="WD40"/>
</dbReference>
<dbReference type="Proteomes" id="UP000282321">
    <property type="component" value="Unassembled WGS sequence"/>
</dbReference>
<dbReference type="SUPFAM" id="SSF69304">
    <property type="entry name" value="Tricorn protease N-terminal domain"/>
    <property type="match status" value="1"/>
</dbReference>
<protein>
    <recommendedName>
        <fullName evidence="3">Dipeptidylpeptidase IV N-terminal domain-containing protein</fullName>
    </recommendedName>
</protein>
<evidence type="ECO:0000313" key="1">
    <source>
        <dbReference type="EMBL" id="RKX64323.1"/>
    </source>
</evidence>
<feature type="non-terminal residue" evidence="1">
    <location>
        <position position="148"/>
    </location>
</feature>